<gene>
    <name evidence="1" type="ORF">DSM104635_02807</name>
</gene>
<keyword evidence="2" id="KW-1185">Reference proteome</keyword>
<proteinExistence type="predicted"/>
<protein>
    <submittedName>
        <fullName evidence="1">Uncharacterized protein</fullName>
    </submittedName>
</protein>
<dbReference type="Proteomes" id="UP000431269">
    <property type="component" value="Chromosome"/>
</dbReference>
<reference evidence="2" key="1">
    <citation type="submission" date="2019-12" db="EMBL/GenBank/DDBJ databases">
        <title>Complete genome of Terracaulis silvestris 0127_4.</title>
        <authorList>
            <person name="Vieira S."/>
            <person name="Riedel T."/>
            <person name="Sproer C."/>
            <person name="Pascual J."/>
            <person name="Boedeker C."/>
            <person name="Overmann J."/>
        </authorList>
    </citation>
    <scope>NUCLEOTIDE SEQUENCE [LARGE SCALE GENOMIC DNA]</scope>
    <source>
        <strain evidence="2">0127_4</strain>
    </source>
</reference>
<name>A0A6I6MWF5_9CAUL</name>
<organism evidence="1 2">
    <name type="scientific">Terricaulis silvestris</name>
    <dbReference type="NCBI Taxonomy" id="2686094"/>
    <lineage>
        <taxon>Bacteria</taxon>
        <taxon>Pseudomonadati</taxon>
        <taxon>Pseudomonadota</taxon>
        <taxon>Alphaproteobacteria</taxon>
        <taxon>Caulobacterales</taxon>
        <taxon>Caulobacteraceae</taxon>
        <taxon>Terricaulis</taxon>
    </lineage>
</organism>
<dbReference type="KEGG" id="tsv:DSM104635_02807"/>
<accession>A0A6I6MWF5</accession>
<sequence length="207" mass="22886">MRLAKRRARCRQAEAQPLLVFGSPLGEPGTRECAAQREAPLVRRFMTGKPASPQLAFHRDGTRRCFTPLDVPRWRAGRSCGTVPGAFLAVLIPRASAAAAIRQAYEARFRPQDLGAFSRWSERNVGAPRSTATLSYWFSRWPTALRESVAASVTAVWDRSDRFWGGVDGIGVSAGTCGIDRCLIPRFSLHSLARLGRCFAEMDLMMS</sequence>
<dbReference type="AlphaFoldDB" id="A0A6I6MWF5"/>
<evidence type="ECO:0000313" key="2">
    <source>
        <dbReference type="Proteomes" id="UP000431269"/>
    </source>
</evidence>
<evidence type="ECO:0000313" key="1">
    <source>
        <dbReference type="EMBL" id="QGZ95952.1"/>
    </source>
</evidence>
<dbReference type="EMBL" id="CP047045">
    <property type="protein sequence ID" value="QGZ95952.1"/>
    <property type="molecule type" value="Genomic_DNA"/>
</dbReference>